<dbReference type="InParanoid" id="D6WVJ4"/>
<reference evidence="2 3" key="2">
    <citation type="journal article" date="2010" name="Nucleic Acids Res.">
        <title>BeetleBase in 2010: revisions to provide comprehensive genomic information for Tribolium castaneum.</title>
        <authorList>
            <person name="Kim H.S."/>
            <person name="Murphy T."/>
            <person name="Xia J."/>
            <person name="Caragea D."/>
            <person name="Park Y."/>
            <person name="Beeman R.W."/>
            <person name="Lorenzen M.D."/>
            <person name="Butcher S."/>
            <person name="Manak J.R."/>
            <person name="Brown S.J."/>
        </authorList>
    </citation>
    <scope>GENOME REANNOTATION</scope>
    <source>
        <strain evidence="2 3">Georgia GA2</strain>
    </source>
</reference>
<feature type="region of interest" description="Disordered" evidence="1">
    <location>
        <begin position="97"/>
        <end position="122"/>
    </location>
</feature>
<dbReference type="HOGENOM" id="CLU_2029674_0_0_1"/>
<dbReference type="AlphaFoldDB" id="D6WVJ4"/>
<protein>
    <submittedName>
        <fullName evidence="2">Uncharacterized protein</fullName>
    </submittedName>
</protein>
<evidence type="ECO:0000256" key="1">
    <source>
        <dbReference type="SAM" id="MobiDB-lite"/>
    </source>
</evidence>
<reference evidence="2 3" key="1">
    <citation type="journal article" date="2008" name="Nature">
        <title>The genome of the model beetle and pest Tribolium castaneum.</title>
        <authorList>
            <consortium name="Tribolium Genome Sequencing Consortium"/>
            <person name="Richards S."/>
            <person name="Gibbs R.A."/>
            <person name="Weinstock G.M."/>
            <person name="Brown S.J."/>
            <person name="Denell R."/>
            <person name="Beeman R.W."/>
            <person name="Gibbs R."/>
            <person name="Beeman R.W."/>
            <person name="Brown S.J."/>
            <person name="Bucher G."/>
            <person name="Friedrich M."/>
            <person name="Grimmelikhuijzen C.J."/>
            <person name="Klingler M."/>
            <person name="Lorenzen M."/>
            <person name="Richards S."/>
            <person name="Roth S."/>
            <person name="Schroder R."/>
            <person name="Tautz D."/>
            <person name="Zdobnov E.M."/>
            <person name="Muzny D."/>
            <person name="Gibbs R.A."/>
            <person name="Weinstock G.M."/>
            <person name="Attaway T."/>
            <person name="Bell S."/>
            <person name="Buhay C.J."/>
            <person name="Chandrabose M.N."/>
            <person name="Chavez D."/>
            <person name="Clerk-Blankenburg K.P."/>
            <person name="Cree A."/>
            <person name="Dao M."/>
            <person name="Davis C."/>
            <person name="Chacko J."/>
            <person name="Dinh H."/>
            <person name="Dugan-Rocha S."/>
            <person name="Fowler G."/>
            <person name="Garner T.T."/>
            <person name="Garnes J."/>
            <person name="Gnirke A."/>
            <person name="Hawes A."/>
            <person name="Hernandez J."/>
            <person name="Hines S."/>
            <person name="Holder M."/>
            <person name="Hume J."/>
            <person name="Jhangiani S.N."/>
            <person name="Joshi V."/>
            <person name="Khan Z.M."/>
            <person name="Jackson L."/>
            <person name="Kovar C."/>
            <person name="Kowis A."/>
            <person name="Lee S."/>
            <person name="Lewis L.R."/>
            <person name="Margolis J."/>
            <person name="Morgan M."/>
            <person name="Nazareth L.V."/>
            <person name="Nguyen N."/>
            <person name="Okwuonu G."/>
            <person name="Parker D."/>
            <person name="Richards S."/>
            <person name="Ruiz S.J."/>
            <person name="Santibanez J."/>
            <person name="Savard J."/>
            <person name="Scherer S.E."/>
            <person name="Schneider B."/>
            <person name="Sodergren E."/>
            <person name="Tautz D."/>
            <person name="Vattahil S."/>
            <person name="Villasana D."/>
            <person name="White C.S."/>
            <person name="Wright R."/>
            <person name="Park Y."/>
            <person name="Beeman R.W."/>
            <person name="Lord J."/>
            <person name="Oppert B."/>
            <person name="Lorenzen M."/>
            <person name="Brown S."/>
            <person name="Wang L."/>
            <person name="Savard J."/>
            <person name="Tautz D."/>
            <person name="Richards S."/>
            <person name="Weinstock G."/>
            <person name="Gibbs R.A."/>
            <person name="Liu Y."/>
            <person name="Worley K."/>
            <person name="Weinstock G."/>
            <person name="Elsik C.G."/>
            <person name="Reese J.T."/>
            <person name="Elhaik E."/>
            <person name="Landan G."/>
            <person name="Graur D."/>
            <person name="Arensburger P."/>
            <person name="Atkinson P."/>
            <person name="Beeman R.W."/>
            <person name="Beidler J."/>
            <person name="Brown S.J."/>
            <person name="Demuth J.P."/>
            <person name="Drury D.W."/>
            <person name="Du Y.Z."/>
            <person name="Fujiwara H."/>
            <person name="Lorenzen M."/>
            <person name="Maselli V."/>
            <person name="Osanai M."/>
            <person name="Park Y."/>
            <person name="Robertson H.M."/>
            <person name="Tu Z."/>
            <person name="Wang J.J."/>
            <person name="Wang S."/>
            <person name="Richards S."/>
            <person name="Song H."/>
            <person name="Zhang L."/>
            <person name="Sodergren E."/>
            <person name="Werner D."/>
            <person name="Stanke M."/>
            <person name="Morgenstern B."/>
            <person name="Solovyev V."/>
            <person name="Kosarev P."/>
            <person name="Brown G."/>
            <person name="Chen H.C."/>
            <person name="Ermolaeva O."/>
            <person name="Hlavina W."/>
            <person name="Kapustin Y."/>
            <person name="Kiryutin B."/>
            <person name="Kitts P."/>
            <person name="Maglott D."/>
            <person name="Pruitt K."/>
            <person name="Sapojnikov V."/>
            <person name="Souvorov A."/>
            <person name="Mackey A.J."/>
            <person name="Waterhouse R.M."/>
            <person name="Wyder S."/>
            <person name="Zdobnov E.M."/>
            <person name="Zdobnov E.M."/>
            <person name="Wyder S."/>
            <person name="Kriventseva E.V."/>
            <person name="Kadowaki T."/>
            <person name="Bork P."/>
            <person name="Aranda M."/>
            <person name="Bao R."/>
            <person name="Beermann A."/>
            <person name="Berns N."/>
            <person name="Bolognesi R."/>
            <person name="Bonneton F."/>
            <person name="Bopp D."/>
            <person name="Brown S.J."/>
            <person name="Bucher G."/>
            <person name="Butts T."/>
            <person name="Chaumot A."/>
            <person name="Denell R.E."/>
            <person name="Ferrier D.E."/>
            <person name="Friedrich M."/>
            <person name="Gordon C.M."/>
            <person name="Jindra M."/>
            <person name="Klingler M."/>
            <person name="Lan Q."/>
            <person name="Lattorff H.M."/>
            <person name="Laudet V."/>
            <person name="von Levetsow C."/>
            <person name="Liu Z."/>
            <person name="Lutz R."/>
            <person name="Lynch J.A."/>
            <person name="da Fonseca R.N."/>
            <person name="Posnien N."/>
            <person name="Reuter R."/>
            <person name="Roth S."/>
            <person name="Savard J."/>
            <person name="Schinko J.B."/>
            <person name="Schmitt C."/>
            <person name="Schoppmeier M."/>
            <person name="Schroder R."/>
            <person name="Shippy T.D."/>
            <person name="Simonnet F."/>
            <person name="Marques-Souza H."/>
            <person name="Tautz D."/>
            <person name="Tomoyasu Y."/>
            <person name="Trauner J."/>
            <person name="Van der Zee M."/>
            <person name="Vervoort M."/>
            <person name="Wittkopp N."/>
            <person name="Wimmer E.A."/>
            <person name="Yang X."/>
            <person name="Jones A.K."/>
            <person name="Sattelle D.B."/>
            <person name="Ebert P.R."/>
            <person name="Nelson D."/>
            <person name="Scott J.G."/>
            <person name="Beeman R.W."/>
            <person name="Muthukrishnan S."/>
            <person name="Kramer K.J."/>
            <person name="Arakane Y."/>
            <person name="Beeman R.W."/>
            <person name="Zhu Q."/>
            <person name="Hogenkamp D."/>
            <person name="Dixit R."/>
            <person name="Oppert B."/>
            <person name="Jiang H."/>
            <person name="Zou Z."/>
            <person name="Marshall J."/>
            <person name="Elpidina E."/>
            <person name="Vinokurov K."/>
            <person name="Oppert C."/>
            <person name="Zou Z."/>
            <person name="Evans J."/>
            <person name="Lu Z."/>
            <person name="Zhao P."/>
            <person name="Sumathipala N."/>
            <person name="Altincicek B."/>
            <person name="Vilcinskas A."/>
            <person name="Williams M."/>
            <person name="Hultmark D."/>
            <person name="Hetru C."/>
            <person name="Jiang H."/>
            <person name="Grimmelikhuijzen C.J."/>
            <person name="Hauser F."/>
            <person name="Cazzamali G."/>
            <person name="Williamson M."/>
            <person name="Park Y."/>
            <person name="Li B."/>
            <person name="Tanaka Y."/>
            <person name="Predel R."/>
            <person name="Neupert S."/>
            <person name="Schachtner J."/>
            <person name="Verleyen P."/>
            <person name="Raible F."/>
            <person name="Bork P."/>
            <person name="Friedrich M."/>
            <person name="Walden K.K."/>
            <person name="Robertson H.M."/>
            <person name="Angeli S."/>
            <person name="Foret S."/>
            <person name="Bucher G."/>
            <person name="Schuetz S."/>
            <person name="Maleszka R."/>
            <person name="Wimmer E.A."/>
            <person name="Beeman R.W."/>
            <person name="Lorenzen M."/>
            <person name="Tomoyasu Y."/>
            <person name="Miller S.C."/>
            <person name="Grossmann D."/>
            <person name="Bucher G."/>
        </authorList>
    </citation>
    <scope>NUCLEOTIDE SEQUENCE [LARGE SCALE GENOMIC DNA]</scope>
    <source>
        <strain evidence="2 3">Georgia GA2</strain>
    </source>
</reference>
<gene>
    <name evidence="2" type="primary">GLEAN_06233</name>
    <name evidence="2" type="ORF">TcasGA2_TC006233</name>
</gene>
<evidence type="ECO:0000313" key="2">
    <source>
        <dbReference type="EMBL" id="EFA08578.1"/>
    </source>
</evidence>
<name>D6WVJ4_TRICA</name>
<dbReference type="Proteomes" id="UP000007266">
    <property type="component" value="Linkage group 8"/>
</dbReference>
<evidence type="ECO:0000313" key="3">
    <source>
        <dbReference type="Proteomes" id="UP000007266"/>
    </source>
</evidence>
<accession>D6WVJ4</accession>
<dbReference type="EMBL" id="KQ971357">
    <property type="protein sequence ID" value="EFA08578.1"/>
    <property type="molecule type" value="Genomic_DNA"/>
</dbReference>
<proteinExistence type="predicted"/>
<sequence length="122" mass="13544">MHQSTLHSVLDKDYSNTLGAPVAHLRSKGVLDEEMPLTQDINVGNQILKCVGSWDWPMGATNRQWRYKLGDGGDGCFWPIGGELGCVHPNERIRGLESGSFISSNEEKTRDSRPERTLGTTM</sequence>
<organism evidence="2 3">
    <name type="scientific">Tribolium castaneum</name>
    <name type="common">Red flour beetle</name>
    <dbReference type="NCBI Taxonomy" id="7070"/>
    <lineage>
        <taxon>Eukaryota</taxon>
        <taxon>Metazoa</taxon>
        <taxon>Ecdysozoa</taxon>
        <taxon>Arthropoda</taxon>
        <taxon>Hexapoda</taxon>
        <taxon>Insecta</taxon>
        <taxon>Pterygota</taxon>
        <taxon>Neoptera</taxon>
        <taxon>Endopterygota</taxon>
        <taxon>Coleoptera</taxon>
        <taxon>Polyphaga</taxon>
        <taxon>Cucujiformia</taxon>
        <taxon>Tenebrionidae</taxon>
        <taxon>Tenebrionidae incertae sedis</taxon>
        <taxon>Tribolium</taxon>
    </lineage>
</organism>
<keyword evidence="3" id="KW-1185">Reference proteome</keyword>
<feature type="compositionally biased region" description="Basic and acidic residues" evidence="1">
    <location>
        <begin position="105"/>
        <end position="116"/>
    </location>
</feature>